<reference evidence="1" key="1">
    <citation type="submission" date="2021-06" db="EMBL/GenBank/DDBJ databases">
        <authorList>
            <person name="Kallberg Y."/>
            <person name="Tangrot J."/>
            <person name="Rosling A."/>
        </authorList>
    </citation>
    <scope>NUCLEOTIDE SEQUENCE</scope>
    <source>
        <strain evidence="1">FL966</strain>
    </source>
</reference>
<dbReference type="Proteomes" id="UP000789759">
    <property type="component" value="Unassembled WGS sequence"/>
</dbReference>
<evidence type="ECO:0000313" key="1">
    <source>
        <dbReference type="EMBL" id="CAG8814609.1"/>
    </source>
</evidence>
<feature type="non-terminal residue" evidence="1">
    <location>
        <position position="1"/>
    </location>
</feature>
<comment type="caution">
    <text evidence="1">The sequence shown here is derived from an EMBL/GenBank/DDBJ whole genome shotgun (WGS) entry which is preliminary data.</text>
</comment>
<keyword evidence="2" id="KW-1185">Reference proteome</keyword>
<accession>A0A9N9K6T8</accession>
<dbReference type="AlphaFoldDB" id="A0A9N9K6T8"/>
<sequence length="83" mass="9907">EKLDKQNPLTKIKKDFMQTLELQKASRISSFKETTWKEKLNNILKKLSTHAKSRENQIKTFEAYYYLGTLIQENESNQEQIKK</sequence>
<name>A0A9N9K6T8_9GLOM</name>
<proteinExistence type="predicted"/>
<gene>
    <name evidence="1" type="ORF">CPELLU_LOCUS19043</name>
</gene>
<evidence type="ECO:0000313" key="2">
    <source>
        <dbReference type="Proteomes" id="UP000789759"/>
    </source>
</evidence>
<protein>
    <submittedName>
        <fullName evidence="1">3509_t:CDS:1</fullName>
    </submittedName>
</protein>
<organism evidence="1 2">
    <name type="scientific">Cetraspora pellucida</name>
    <dbReference type="NCBI Taxonomy" id="1433469"/>
    <lineage>
        <taxon>Eukaryota</taxon>
        <taxon>Fungi</taxon>
        <taxon>Fungi incertae sedis</taxon>
        <taxon>Mucoromycota</taxon>
        <taxon>Glomeromycotina</taxon>
        <taxon>Glomeromycetes</taxon>
        <taxon>Diversisporales</taxon>
        <taxon>Gigasporaceae</taxon>
        <taxon>Cetraspora</taxon>
    </lineage>
</organism>
<dbReference type="EMBL" id="CAJVQA010042171">
    <property type="protein sequence ID" value="CAG8814609.1"/>
    <property type="molecule type" value="Genomic_DNA"/>
</dbReference>